<keyword evidence="3" id="KW-1185">Reference proteome</keyword>
<gene>
    <name evidence="2" type="ORF">ACFQH5_15820</name>
</gene>
<feature type="region of interest" description="Disordered" evidence="1">
    <location>
        <begin position="51"/>
        <end position="70"/>
    </location>
</feature>
<dbReference type="RefSeq" id="WP_346061920.1">
    <property type="nucleotide sequence ID" value="NZ_BAAADR010000005.1"/>
</dbReference>
<name>A0ABW2F1E6_9GAMM</name>
<evidence type="ECO:0000256" key="1">
    <source>
        <dbReference type="SAM" id="MobiDB-lite"/>
    </source>
</evidence>
<dbReference type="EMBL" id="JBHSZP010000031">
    <property type="protein sequence ID" value="MFC7091019.1"/>
    <property type="molecule type" value="Genomic_DNA"/>
</dbReference>
<dbReference type="Proteomes" id="UP001596411">
    <property type="component" value="Unassembled WGS sequence"/>
</dbReference>
<sequence>MQTVSPPPMTRAEAQVALIRHMLTEHGRRQATDLVIIDRHLYRITATEVPPEEVPEATRQFLNREHDHDQ</sequence>
<evidence type="ECO:0000313" key="3">
    <source>
        <dbReference type="Proteomes" id="UP001596411"/>
    </source>
</evidence>
<evidence type="ECO:0000313" key="2">
    <source>
        <dbReference type="EMBL" id="MFC7091019.1"/>
    </source>
</evidence>
<protein>
    <submittedName>
        <fullName evidence="2">Uncharacterized protein</fullName>
    </submittedName>
</protein>
<accession>A0ABW2F1E6</accession>
<comment type="caution">
    <text evidence="2">The sequence shown here is derived from an EMBL/GenBank/DDBJ whole genome shotgun (WGS) entry which is preliminary data.</text>
</comment>
<organism evidence="2 3">
    <name type="scientific">Halomonas salifodinae</name>
    <dbReference type="NCBI Taxonomy" id="438745"/>
    <lineage>
        <taxon>Bacteria</taxon>
        <taxon>Pseudomonadati</taxon>
        <taxon>Pseudomonadota</taxon>
        <taxon>Gammaproteobacteria</taxon>
        <taxon>Oceanospirillales</taxon>
        <taxon>Halomonadaceae</taxon>
        <taxon>Halomonas</taxon>
    </lineage>
</organism>
<proteinExistence type="predicted"/>
<reference evidence="3" key="1">
    <citation type="journal article" date="2019" name="Int. J. Syst. Evol. Microbiol.">
        <title>The Global Catalogue of Microorganisms (GCM) 10K type strain sequencing project: providing services to taxonomists for standard genome sequencing and annotation.</title>
        <authorList>
            <consortium name="The Broad Institute Genomics Platform"/>
            <consortium name="The Broad Institute Genome Sequencing Center for Infectious Disease"/>
            <person name="Wu L."/>
            <person name="Ma J."/>
        </authorList>
    </citation>
    <scope>NUCLEOTIDE SEQUENCE [LARGE SCALE GENOMIC DNA]</scope>
    <source>
        <strain evidence="3">CGMCC 1.13666</strain>
    </source>
</reference>